<reference evidence="1 2" key="1">
    <citation type="journal article" date="2016" name="Int. J. Syst. Evol. Microbiol.">
        <title>Paraphotobacterium marinum gen. nov., sp. nov., a member of the family Vibrionaceae, isolated from surface seawater.</title>
        <authorList>
            <person name="Huang Z."/>
            <person name="Dong C."/>
            <person name="Shao Z."/>
        </authorList>
    </citation>
    <scope>NUCLEOTIDE SEQUENCE [LARGE SCALE GENOMIC DNA]</scope>
    <source>
        <strain evidence="1 2">NSCS20N07D</strain>
    </source>
</reference>
<dbReference type="PANTHER" id="PTHR31630">
    <property type="entry name" value="PHYTANOYL-COA DIOXYGENASE-RELATED-RELATED"/>
    <property type="match status" value="1"/>
</dbReference>
<sequence length="304" mass="35666">MRNNILNNKSTPLQEINKSLPLRILTEKQFAFWKHNGYVIIPKVIDQSTINKTEKFLWEYQEMDPNDESTWTQAQRHHYGMTELNNLGMVECYNNQILWDNRQNPSIYNAFVDIWDQEKLWVTIDRANLNPPNKENRAHKGFIHWDVDTSLPSLPVNVQGILALSDTNENIGGFQCVPKLYRELESWRKEQPIDRDPYKPDLKGFDVEFISMKAGDLLIFNSLLPHGIRPNISNKVRLAQYIAMMPAKENDIATRYIRIKSWKKRIAPDGLAFSKDPRNWEQTKYPRAELNSLGKKLLGIQRWD</sequence>
<dbReference type="OrthoDB" id="1157001at2"/>
<accession>A0A220VEP0</accession>
<protein>
    <submittedName>
        <fullName evidence="1">Phytanoyl-CoA dioxygenase</fullName>
    </submittedName>
</protein>
<proteinExistence type="predicted"/>
<dbReference type="Proteomes" id="UP000242175">
    <property type="component" value="Chromosome large"/>
</dbReference>
<dbReference type="EMBL" id="CP022355">
    <property type="protein sequence ID" value="ASK78761.1"/>
    <property type="molecule type" value="Genomic_DNA"/>
</dbReference>
<evidence type="ECO:0000313" key="1">
    <source>
        <dbReference type="EMBL" id="ASK78761.1"/>
    </source>
</evidence>
<dbReference type="RefSeq" id="WP_089073669.1">
    <property type="nucleotide sequence ID" value="NZ_CBCSAM010000001.1"/>
</dbReference>
<gene>
    <name evidence="1" type="ORF">CF386_07010</name>
</gene>
<keyword evidence="1" id="KW-0223">Dioxygenase</keyword>
<dbReference type="PANTHER" id="PTHR31630:SF6">
    <property type="entry name" value="PHYTANOYL-COA DIOXYGENASE-RELATED"/>
    <property type="match status" value="1"/>
</dbReference>
<keyword evidence="1" id="KW-0560">Oxidoreductase</keyword>
<dbReference type="AlphaFoldDB" id="A0A220VEP0"/>
<dbReference type="KEGG" id="pmai:CF386_07010"/>
<keyword evidence="2" id="KW-1185">Reference proteome</keyword>
<dbReference type="GO" id="GO:0016706">
    <property type="term" value="F:2-oxoglutarate-dependent dioxygenase activity"/>
    <property type="evidence" value="ECO:0007669"/>
    <property type="project" value="UniProtKB-ARBA"/>
</dbReference>
<dbReference type="InterPro" id="IPR008775">
    <property type="entry name" value="Phytyl_CoA_dOase-like"/>
</dbReference>
<dbReference type="Pfam" id="PF05721">
    <property type="entry name" value="PhyH"/>
    <property type="match status" value="1"/>
</dbReference>
<evidence type="ECO:0000313" key="2">
    <source>
        <dbReference type="Proteomes" id="UP000242175"/>
    </source>
</evidence>
<dbReference type="Gene3D" id="2.60.120.620">
    <property type="entry name" value="q2cbj1_9rhob like domain"/>
    <property type="match status" value="1"/>
</dbReference>
<organism evidence="1 2">
    <name type="scientific">Paraphotobacterium marinum</name>
    <dbReference type="NCBI Taxonomy" id="1755811"/>
    <lineage>
        <taxon>Bacteria</taxon>
        <taxon>Pseudomonadati</taxon>
        <taxon>Pseudomonadota</taxon>
        <taxon>Gammaproteobacteria</taxon>
        <taxon>Vibrionales</taxon>
        <taxon>Vibrionaceae</taxon>
        <taxon>Paraphotobacterium</taxon>
    </lineage>
</organism>
<name>A0A220VEP0_9GAMM</name>
<dbReference type="SUPFAM" id="SSF51197">
    <property type="entry name" value="Clavaminate synthase-like"/>
    <property type="match status" value="1"/>
</dbReference>